<feature type="non-terminal residue" evidence="2">
    <location>
        <position position="71"/>
    </location>
</feature>
<dbReference type="Proteomes" id="UP000054783">
    <property type="component" value="Unassembled WGS sequence"/>
</dbReference>
<organism evidence="2 3">
    <name type="scientific">Trichinella patagoniensis</name>
    <dbReference type="NCBI Taxonomy" id="990121"/>
    <lineage>
        <taxon>Eukaryota</taxon>
        <taxon>Metazoa</taxon>
        <taxon>Ecdysozoa</taxon>
        <taxon>Nematoda</taxon>
        <taxon>Enoplea</taxon>
        <taxon>Dorylaimia</taxon>
        <taxon>Trichinellida</taxon>
        <taxon>Trichinellidae</taxon>
        <taxon>Trichinella</taxon>
    </lineage>
</organism>
<dbReference type="EMBL" id="JYDQ01005367">
    <property type="protein sequence ID" value="KRX82387.1"/>
    <property type="molecule type" value="Genomic_DNA"/>
</dbReference>
<feature type="domain" description="Retrotransposon gag" evidence="1">
    <location>
        <begin position="15"/>
        <end position="70"/>
    </location>
</feature>
<dbReference type="Pfam" id="PF03732">
    <property type="entry name" value="Retrotrans_gag"/>
    <property type="match status" value="1"/>
</dbReference>
<dbReference type="PANTHER" id="PTHR33223:SF8">
    <property type="entry name" value="OS04G0172440 PROTEIN"/>
    <property type="match status" value="1"/>
</dbReference>
<dbReference type="InterPro" id="IPR005162">
    <property type="entry name" value="Retrotrans_gag_dom"/>
</dbReference>
<comment type="caution">
    <text evidence="2">The sequence shown here is derived from an EMBL/GenBank/DDBJ whole genome shotgun (WGS) entry which is preliminary data.</text>
</comment>
<dbReference type="PANTHER" id="PTHR33223">
    <property type="entry name" value="CCHC-TYPE DOMAIN-CONTAINING PROTEIN"/>
    <property type="match status" value="1"/>
</dbReference>
<dbReference type="AlphaFoldDB" id="A0A0V0X473"/>
<reference evidence="2 3" key="1">
    <citation type="submission" date="2015-01" db="EMBL/GenBank/DDBJ databases">
        <title>Evolution of Trichinella species and genotypes.</title>
        <authorList>
            <person name="Korhonen P.K."/>
            <person name="Edoardo P."/>
            <person name="Giuseppe L.R."/>
            <person name="Gasser R.B."/>
        </authorList>
    </citation>
    <scope>NUCLEOTIDE SEQUENCE [LARGE SCALE GENOMIC DNA]</scope>
    <source>
        <strain evidence="2">ISS2496</strain>
    </source>
</reference>
<evidence type="ECO:0000313" key="3">
    <source>
        <dbReference type="Proteomes" id="UP000054783"/>
    </source>
</evidence>
<protein>
    <recommendedName>
        <fullName evidence="1">Retrotransposon gag domain-containing protein</fullName>
    </recommendedName>
</protein>
<evidence type="ECO:0000313" key="2">
    <source>
        <dbReference type="EMBL" id="KRX82387.1"/>
    </source>
</evidence>
<keyword evidence="3" id="KW-1185">Reference proteome</keyword>
<sequence length="71" mass="8105">MAMELLEVSEVAMAKYFTMMLDGTARTWLKGLPPNSIGSWAELKARFIQNFKDTCRQSMSIVDLTNCKQQE</sequence>
<name>A0A0V0X473_9BILA</name>
<gene>
    <name evidence="2" type="ORF">T12_14436</name>
</gene>
<accession>A0A0V0X473</accession>
<evidence type="ECO:0000259" key="1">
    <source>
        <dbReference type="Pfam" id="PF03732"/>
    </source>
</evidence>
<proteinExistence type="predicted"/>